<keyword evidence="3" id="KW-1185">Reference proteome</keyword>
<feature type="compositionally biased region" description="Basic residues" evidence="1">
    <location>
        <begin position="1"/>
        <end position="17"/>
    </location>
</feature>
<dbReference type="Proteomes" id="UP000229498">
    <property type="component" value="Unassembled WGS sequence"/>
</dbReference>
<feature type="compositionally biased region" description="Basic and acidic residues" evidence="1">
    <location>
        <begin position="18"/>
        <end position="34"/>
    </location>
</feature>
<dbReference type="EMBL" id="PHIG01000029">
    <property type="protein sequence ID" value="PJK30261.1"/>
    <property type="molecule type" value="Genomic_DNA"/>
</dbReference>
<reference evidence="2 3" key="1">
    <citation type="submission" date="2017-11" db="EMBL/GenBank/DDBJ databases">
        <title>Draft genome sequence of Rhizobiales bacterium SY3-13.</title>
        <authorList>
            <person name="Sun C."/>
        </authorList>
    </citation>
    <scope>NUCLEOTIDE SEQUENCE [LARGE SCALE GENOMIC DNA]</scope>
    <source>
        <strain evidence="2 3">SY3-13</strain>
    </source>
</reference>
<evidence type="ECO:0000256" key="1">
    <source>
        <dbReference type="SAM" id="MobiDB-lite"/>
    </source>
</evidence>
<accession>A0A2M9G3H3</accession>
<comment type="caution">
    <text evidence="2">The sequence shown here is derived from an EMBL/GenBank/DDBJ whole genome shotgun (WGS) entry which is preliminary data.</text>
</comment>
<name>A0A2M9G3H3_9PROT</name>
<feature type="region of interest" description="Disordered" evidence="1">
    <location>
        <begin position="1"/>
        <end position="34"/>
    </location>
</feature>
<evidence type="ECO:0000313" key="3">
    <source>
        <dbReference type="Proteomes" id="UP000229498"/>
    </source>
</evidence>
<dbReference type="RefSeq" id="WP_109795459.1">
    <property type="nucleotide sequence ID" value="NZ_PHIG01000029.1"/>
</dbReference>
<proteinExistence type="predicted"/>
<evidence type="ECO:0000313" key="2">
    <source>
        <dbReference type="EMBL" id="PJK30261.1"/>
    </source>
</evidence>
<sequence>MAHDHRGHGHHHHHGPGHNHDHAAPTHLHSHMEGEDRADEIAMLAGQFLEGFREASDKASYLRLAGVPLEIGSESGGKPLRLVDVTVESAWQVGAASPGFGGGDLVYMPFPGQMIRERVNCRLTYVSLTERRDVDLRRFLAEKVRD</sequence>
<dbReference type="AlphaFoldDB" id="A0A2M9G3H3"/>
<protein>
    <submittedName>
        <fullName evidence="2">Uncharacterized protein</fullName>
    </submittedName>
</protein>
<gene>
    <name evidence="2" type="ORF">CVT23_07675</name>
</gene>
<dbReference type="OrthoDB" id="7360617at2"/>
<organism evidence="2 3">
    <name type="scientific">Minwuia thermotolerans</name>
    <dbReference type="NCBI Taxonomy" id="2056226"/>
    <lineage>
        <taxon>Bacteria</taxon>
        <taxon>Pseudomonadati</taxon>
        <taxon>Pseudomonadota</taxon>
        <taxon>Alphaproteobacteria</taxon>
        <taxon>Minwuiales</taxon>
        <taxon>Minwuiaceae</taxon>
        <taxon>Minwuia</taxon>
    </lineage>
</organism>